<dbReference type="Pfam" id="PF20253">
    <property type="entry name" value="DUF6604"/>
    <property type="match status" value="1"/>
</dbReference>
<dbReference type="PANTHER" id="PTHR38795">
    <property type="entry name" value="DUF6604 DOMAIN-CONTAINING PROTEIN"/>
    <property type="match status" value="1"/>
</dbReference>
<gene>
    <name evidence="3" type="ORF">K491DRAFT_22262</name>
</gene>
<dbReference type="InterPro" id="IPR046539">
    <property type="entry name" value="DUF6604"/>
</dbReference>
<name>A0A6A6SZ55_9PLEO</name>
<dbReference type="PANTHER" id="PTHR38795:SF1">
    <property type="entry name" value="DUF6604 DOMAIN-CONTAINING PROTEIN"/>
    <property type="match status" value="1"/>
</dbReference>
<evidence type="ECO:0000313" key="4">
    <source>
        <dbReference type="Proteomes" id="UP000799324"/>
    </source>
</evidence>
<feature type="region of interest" description="Disordered" evidence="1">
    <location>
        <begin position="167"/>
        <end position="186"/>
    </location>
</feature>
<proteinExistence type="predicted"/>
<evidence type="ECO:0000313" key="3">
    <source>
        <dbReference type="EMBL" id="KAF2653049.1"/>
    </source>
</evidence>
<dbReference type="OrthoDB" id="3799565at2759"/>
<reference evidence="3" key="1">
    <citation type="journal article" date="2020" name="Stud. Mycol.">
        <title>101 Dothideomycetes genomes: a test case for predicting lifestyles and emergence of pathogens.</title>
        <authorList>
            <person name="Haridas S."/>
            <person name="Albert R."/>
            <person name="Binder M."/>
            <person name="Bloem J."/>
            <person name="Labutti K."/>
            <person name="Salamov A."/>
            <person name="Andreopoulos B."/>
            <person name="Baker S."/>
            <person name="Barry K."/>
            <person name="Bills G."/>
            <person name="Bluhm B."/>
            <person name="Cannon C."/>
            <person name="Castanera R."/>
            <person name="Culley D."/>
            <person name="Daum C."/>
            <person name="Ezra D."/>
            <person name="Gonzalez J."/>
            <person name="Henrissat B."/>
            <person name="Kuo A."/>
            <person name="Liang C."/>
            <person name="Lipzen A."/>
            <person name="Lutzoni F."/>
            <person name="Magnuson J."/>
            <person name="Mondo S."/>
            <person name="Nolan M."/>
            <person name="Ohm R."/>
            <person name="Pangilinan J."/>
            <person name="Park H.-J."/>
            <person name="Ramirez L."/>
            <person name="Alfaro M."/>
            <person name="Sun H."/>
            <person name="Tritt A."/>
            <person name="Yoshinaga Y."/>
            <person name="Zwiers L.-H."/>
            <person name="Turgeon B."/>
            <person name="Goodwin S."/>
            <person name="Spatafora J."/>
            <person name="Crous P."/>
            <person name="Grigoriev I."/>
        </authorList>
    </citation>
    <scope>NUCLEOTIDE SEQUENCE</scope>
    <source>
        <strain evidence="3">CBS 122681</strain>
    </source>
</reference>
<accession>A0A6A6SZ55</accession>
<sequence>MSPRLGRPGGLSPSLRTRYLKYKADTAIVIDWLVLKQVVPTPKKTKQQPTRLAVREILCLAEDVARRAVEPPAEVRTALDAVLVNRRFLTKEYEKINHQSVEKVAATDRHKHFNETLSQAYDLLFPSNPDTTASREGYMSSDPVSKAPTNRFKVLSDLMEDMSDSRCFKPASDDRSEHESISQQSSIQDDSLDAAIAIHVYIVELEGVISTIKDTWKAAAEGSVSITLAGWLTNFGFELMRVTNEKFCGRFGDNDSIIAKYVHNAGVAIHHDASVNDLFEPHLRILGESSCYRGCSEAFDLMWPHTAMCAFRKCLEIAPDLAHSSERRGFATFFRKPIEIKASEKQYLFTGKEFDINDEVAGQKISNDIHQHFHKEYSSLISVLRGISCAAELRAAGLPNFQKHKTVPLMVETAPFLKDETYPISTHLVMGFNVLFQSSKSFLWMGDDDTANKTNCRIEALRLANEIKLSLDELMQCGKDDFVAGSHNSDMLMRIVHFSSALRAFALEPLFDIYYQCPWVAGSQMSAMLGEAQQIGMHMLDQKGIFGGVLHLYNMIRQVGVKCPKVPILEALCDLFCNEVFMDRSRPSDKFSVRHQRFLGGRLERLNGRGWACLSLGRPKEDMDFTKQRINGPDVSLFVEQHEGNDALWGRIAEGVIKPRHSKKSKGITFDDLFRSLPLQRTIRKAGTLVEPEFFGTFPVAKINCFRVYKMCLEIWKAITIKYCAPGGIPKEFRSHTFLHHANEEYITSGITLHRLTAIDVDKRMQHKDMAAKLKKHSSLRMMRDAIVGVCGDQKLEEFLWKGV</sequence>
<dbReference type="AlphaFoldDB" id="A0A6A6SZ55"/>
<protein>
    <recommendedName>
        <fullName evidence="2">DUF6604 domain-containing protein</fullName>
    </recommendedName>
</protein>
<organism evidence="3 4">
    <name type="scientific">Lophiostoma macrostomum CBS 122681</name>
    <dbReference type="NCBI Taxonomy" id="1314788"/>
    <lineage>
        <taxon>Eukaryota</taxon>
        <taxon>Fungi</taxon>
        <taxon>Dikarya</taxon>
        <taxon>Ascomycota</taxon>
        <taxon>Pezizomycotina</taxon>
        <taxon>Dothideomycetes</taxon>
        <taxon>Pleosporomycetidae</taxon>
        <taxon>Pleosporales</taxon>
        <taxon>Lophiostomataceae</taxon>
        <taxon>Lophiostoma</taxon>
    </lineage>
</organism>
<feature type="domain" description="DUF6604" evidence="2">
    <location>
        <begin position="21"/>
        <end position="247"/>
    </location>
</feature>
<evidence type="ECO:0000256" key="1">
    <source>
        <dbReference type="SAM" id="MobiDB-lite"/>
    </source>
</evidence>
<evidence type="ECO:0000259" key="2">
    <source>
        <dbReference type="Pfam" id="PF20253"/>
    </source>
</evidence>
<dbReference type="EMBL" id="MU004388">
    <property type="protein sequence ID" value="KAF2653049.1"/>
    <property type="molecule type" value="Genomic_DNA"/>
</dbReference>
<dbReference type="Proteomes" id="UP000799324">
    <property type="component" value="Unassembled WGS sequence"/>
</dbReference>
<feature type="compositionally biased region" description="Basic and acidic residues" evidence="1">
    <location>
        <begin position="167"/>
        <end position="180"/>
    </location>
</feature>
<keyword evidence="4" id="KW-1185">Reference proteome</keyword>